<name>A0A813B9D7_9DINO</name>
<comment type="caution">
    <text evidence="2">The sequence shown here is derived from an EMBL/GenBank/DDBJ whole genome shotgun (WGS) entry which is preliminary data.</text>
</comment>
<dbReference type="SUPFAM" id="SSF48403">
    <property type="entry name" value="Ankyrin repeat"/>
    <property type="match status" value="1"/>
</dbReference>
<sequence length="147" mass="16899">MALTSSLVFQKTAGRFKLEAEDEFRSCFGEVAVVAAREAAKRHRDSRLRRLERSQLVDSKADVLDFLKKHGFNCCREDLRLNMPKKHAFGFRRTYPLHQAVQNQDWPMVKLLLQFGADPTCKDSKGRDLGTCMAEMRAPDWIRAVVL</sequence>
<dbReference type="Proteomes" id="UP000601435">
    <property type="component" value="Unassembled WGS sequence"/>
</dbReference>
<keyword evidence="1" id="KW-0040">ANK repeat</keyword>
<reference evidence="2" key="1">
    <citation type="submission" date="2021-02" db="EMBL/GenBank/DDBJ databases">
        <authorList>
            <person name="Dougan E. K."/>
            <person name="Rhodes N."/>
            <person name="Thang M."/>
            <person name="Chan C."/>
        </authorList>
    </citation>
    <scope>NUCLEOTIDE SEQUENCE</scope>
</reference>
<evidence type="ECO:0000313" key="3">
    <source>
        <dbReference type="Proteomes" id="UP000601435"/>
    </source>
</evidence>
<organism evidence="2 3">
    <name type="scientific">Symbiodinium necroappetens</name>
    <dbReference type="NCBI Taxonomy" id="1628268"/>
    <lineage>
        <taxon>Eukaryota</taxon>
        <taxon>Sar</taxon>
        <taxon>Alveolata</taxon>
        <taxon>Dinophyceae</taxon>
        <taxon>Suessiales</taxon>
        <taxon>Symbiodiniaceae</taxon>
        <taxon>Symbiodinium</taxon>
    </lineage>
</organism>
<feature type="repeat" description="ANK" evidence="1">
    <location>
        <begin position="92"/>
        <end position="124"/>
    </location>
</feature>
<accession>A0A813B9D7</accession>
<gene>
    <name evidence="2" type="ORF">SNEC2469_LOCUS29955</name>
</gene>
<dbReference type="Gene3D" id="1.25.40.20">
    <property type="entry name" value="Ankyrin repeat-containing domain"/>
    <property type="match status" value="1"/>
</dbReference>
<dbReference type="PROSITE" id="PS50088">
    <property type="entry name" value="ANK_REPEAT"/>
    <property type="match status" value="1"/>
</dbReference>
<dbReference type="InterPro" id="IPR002110">
    <property type="entry name" value="Ankyrin_rpt"/>
</dbReference>
<protein>
    <submittedName>
        <fullName evidence="2">Uncharacterized protein</fullName>
    </submittedName>
</protein>
<dbReference type="EMBL" id="CAJNJA010068619">
    <property type="protein sequence ID" value="CAE7895473.1"/>
    <property type="molecule type" value="Genomic_DNA"/>
</dbReference>
<dbReference type="Pfam" id="PF00023">
    <property type="entry name" value="Ank"/>
    <property type="match status" value="1"/>
</dbReference>
<keyword evidence="3" id="KW-1185">Reference proteome</keyword>
<dbReference type="PROSITE" id="PS50297">
    <property type="entry name" value="ANK_REP_REGION"/>
    <property type="match status" value="1"/>
</dbReference>
<dbReference type="InterPro" id="IPR036770">
    <property type="entry name" value="Ankyrin_rpt-contain_sf"/>
</dbReference>
<dbReference type="OrthoDB" id="431270at2759"/>
<dbReference type="AlphaFoldDB" id="A0A813B9D7"/>
<evidence type="ECO:0000256" key="1">
    <source>
        <dbReference type="PROSITE-ProRule" id="PRU00023"/>
    </source>
</evidence>
<evidence type="ECO:0000313" key="2">
    <source>
        <dbReference type="EMBL" id="CAE7895473.1"/>
    </source>
</evidence>
<proteinExistence type="predicted"/>